<dbReference type="RefSeq" id="WP_034868914.1">
    <property type="nucleotide sequence ID" value="NZ_CBCSDR010000006.1"/>
</dbReference>
<dbReference type="KEGG" id="egm:AYC65_13105"/>
<dbReference type="OrthoDB" id="676062at2"/>
<keyword evidence="2" id="KW-1185">Reference proteome</keyword>
<reference evidence="1 2" key="1">
    <citation type="submission" date="2020-12" db="EMBL/GenBank/DDBJ databases">
        <title>FDA dAtabase for Regulatory Grade micrObial Sequences (FDA-ARGOS): Supporting development and validation of Infectious Disease Dx tests.</title>
        <authorList>
            <person name="Kerrigan L."/>
            <person name="Long C."/>
            <person name="Tallon L."/>
            <person name="Sadzewicz L."/>
            <person name="Zhao X."/>
            <person name="Boylan J."/>
            <person name="Ott S."/>
            <person name="Bowen H."/>
            <person name="Vavikolanu K."/>
            <person name="Mehta A."/>
            <person name="Aluvathingal J."/>
            <person name="Nadendla S."/>
            <person name="Yan Y."/>
            <person name="Sichtig H."/>
        </authorList>
    </citation>
    <scope>NUCLEOTIDE SEQUENCE [LARGE SCALE GENOMIC DNA]</scope>
    <source>
        <strain evidence="1 2">FDAARGOS_1031</strain>
    </source>
</reference>
<evidence type="ECO:0000313" key="1">
    <source>
        <dbReference type="EMBL" id="QQN59577.1"/>
    </source>
</evidence>
<organism evidence="1 2">
    <name type="scientific">Elizabethkingia bruuniana</name>
    <dbReference type="NCBI Taxonomy" id="1756149"/>
    <lineage>
        <taxon>Bacteria</taxon>
        <taxon>Pseudomonadati</taxon>
        <taxon>Bacteroidota</taxon>
        <taxon>Flavobacteriia</taxon>
        <taxon>Flavobacteriales</taxon>
        <taxon>Weeksellaceae</taxon>
        <taxon>Elizabethkingia</taxon>
    </lineage>
</organism>
<dbReference type="EMBL" id="CP067018">
    <property type="protein sequence ID" value="QQN59577.1"/>
    <property type="molecule type" value="Genomic_DNA"/>
</dbReference>
<proteinExistence type="predicted"/>
<dbReference type="AlphaFoldDB" id="A0A7T7ZYN4"/>
<gene>
    <name evidence="1" type="ORF">I6H88_03070</name>
</gene>
<protein>
    <submittedName>
        <fullName evidence="1">Uncharacterized protein</fullName>
    </submittedName>
</protein>
<dbReference type="GeneID" id="93133848"/>
<dbReference type="Proteomes" id="UP000595426">
    <property type="component" value="Chromosome"/>
</dbReference>
<evidence type="ECO:0000313" key="2">
    <source>
        <dbReference type="Proteomes" id="UP000595426"/>
    </source>
</evidence>
<accession>A0A7T7ZYN4</accession>
<sequence length="117" mass="13797">MIEQIKKNYELFSDAVIQEFNYSNKIGANSCEIHINLYNWTTDSRENIILVFKKISLIRFYNNSQINSTVISSALIKKENGVITFDFFPKYYNDLHIEENENSKFIIKCKEVELIKS</sequence>
<name>A0A7T7ZYN4_9FLAO</name>